<keyword evidence="2" id="KW-1133">Transmembrane helix</keyword>
<sequence length="236" mass="26487">MLLKVKQVGIFVGMLILYLIASGLIENSVIFHGWLRYVLLAVGIVGSIGVAYFLAKLIKRAEPEFSILPINFKNWRRFVWLLLIWIGSLFVMGTWKSVGDKLIGVSIESTSTNQELISKTFSYSGFYSVIAMAITLVLVAPIIEELLFRGLFLAYFDSKKHWWIGVVTSGLLFGLAHIVSSGVRLASLVDWIMYAILGGALAFVYKRTRHISNDILIHMMQNSIATLSLLITFLQH</sequence>
<evidence type="ECO:0000256" key="1">
    <source>
        <dbReference type="ARBA" id="ARBA00009067"/>
    </source>
</evidence>
<feature type="transmembrane region" description="Helical" evidence="2">
    <location>
        <begin position="185"/>
        <end position="204"/>
    </location>
</feature>
<evidence type="ECO:0000313" key="5">
    <source>
        <dbReference type="Proteomes" id="UP001314241"/>
    </source>
</evidence>
<protein>
    <submittedName>
        <fullName evidence="4">CAAX protease family (YdiL)</fullName>
    </submittedName>
</protein>
<dbReference type="PANTHER" id="PTHR36435">
    <property type="entry name" value="SLR1288 PROTEIN"/>
    <property type="match status" value="1"/>
</dbReference>
<proteinExistence type="inferred from homology"/>
<keyword evidence="4" id="KW-0645">Protease</keyword>
<feature type="transmembrane region" description="Helical" evidence="2">
    <location>
        <begin position="78"/>
        <end position="95"/>
    </location>
</feature>
<keyword evidence="2" id="KW-0472">Membrane</keyword>
<keyword evidence="4" id="KW-0378">Hydrolase</keyword>
<reference evidence="4 5" key="1">
    <citation type="submission" date="2024-01" db="EMBL/GenBank/DDBJ databases">
        <authorList>
            <person name="Botero Cardona J."/>
        </authorList>
    </citation>
    <scope>NUCLEOTIDE SEQUENCE [LARGE SCALE GENOMIC DNA]</scope>
    <source>
        <strain evidence="4 5">LMG 33000</strain>
    </source>
</reference>
<dbReference type="RefSeq" id="WP_349642288.1">
    <property type="nucleotide sequence ID" value="NZ_CAWVOH010000003.1"/>
</dbReference>
<feature type="transmembrane region" description="Helical" evidence="2">
    <location>
        <begin position="160"/>
        <end position="179"/>
    </location>
</feature>
<keyword evidence="2" id="KW-0812">Transmembrane</keyword>
<dbReference type="Pfam" id="PF02517">
    <property type="entry name" value="Rce1-like"/>
    <property type="match status" value="1"/>
</dbReference>
<dbReference type="GO" id="GO:0008233">
    <property type="term" value="F:peptidase activity"/>
    <property type="evidence" value="ECO:0007669"/>
    <property type="project" value="UniProtKB-KW"/>
</dbReference>
<dbReference type="PANTHER" id="PTHR36435:SF1">
    <property type="entry name" value="CAAX AMINO TERMINAL PROTEASE FAMILY PROTEIN"/>
    <property type="match status" value="1"/>
</dbReference>
<feature type="transmembrane region" description="Helical" evidence="2">
    <location>
        <begin position="7"/>
        <end position="25"/>
    </location>
</feature>
<accession>A0ABM9N6C1</accession>
<feature type="domain" description="CAAX prenyl protease 2/Lysostaphin resistance protein A-like" evidence="3">
    <location>
        <begin position="129"/>
        <end position="223"/>
    </location>
</feature>
<evidence type="ECO:0000256" key="2">
    <source>
        <dbReference type="SAM" id="Phobius"/>
    </source>
</evidence>
<name>A0ABM9N6C1_9LACO</name>
<evidence type="ECO:0000259" key="3">
    <source>
        <dbReference type="Pfam" id="PF02517"/>
    </source>
</evidence>
<gene>
    <name evidence="4" type="ORF">R54876_GBNLAHCA_01315</name>
</gene>
<feature type="transmembrane region" description="Helical" evidence="2">
    <location>
        <begin position="37"/>
        <end position="58"/>
    </location>
</feature>
<comment type="similarity">
    <text evidence="1">Belongs to the UPF0177 family.</text>
</comment>
<dbReference type="Proteomes" id="UP001314241">
    <property type="component" value="Unassembled WGS sequence"/>
</dbReference>
<evidence type="ECO:0000313" key="4">
    <source>
        <dbReference type="EMBL" id="CAK8054740.1"/>
    </source>
</evidence>
<feature type="transmembrane region" description="Helical" evidence="2">
    <location>
        <begin position="126"/>
        <end position="148"/>
    </location>
</feature>
<organism evidence="4 5">
    <name type="scientific">Eupransor demetentiae</name>
    <dbReference type="NCBI Taxonomy" id="3109584"/>
    <lineage>
        <taxon>Bacteria</taxon>
        <taxon>Bacillati</taxon>
        <taxon>Bacillota</taxon>
        <taxon>Bacilli</taxon>
        <taxon>Lactobacillales</taxon>
        <taxon>Lactobacillaceae</taxon>
        <taxon>Eupransor</taxon>
    </lineage>
</organism>
<comment type="caution">
    <text evidence="4">The sequence shown here is derived from an EMBL/GenBank/DDBJ whole genome shotgun (WGS) entry which is preliminary data.</text>
</comment>
<dbReference type="GO" id="GO:0006508">
    <property type="term" value="P:proteolysis"/>
    <property type="evidence" value="ECO:0007669"/>
    <property type="project" value="UniProtKB-KW"/>
</dbReference>
<keyword evidence="5" id="KW-1185">Reference proteome</keyword>
<dbReference type="EMBL" id="CAWVOH010000003">
    <property type="protein sequence ID" value="CAK8054740.1"/>
    <property type="molecule type" value="Genomic_DNA"/>
</dbReference>
<dbReference type="InterPro" id="IPR003675">
    <property type="entry name" value="Rce1/LyrA-like_dom"/>
</dbReference>
<dbReference type="InterPro" id="IPR052710">
    <property type="entry name" value="CAAX_protease"/>
</dbReference>